<dbReference type="Gramene" id="evm.model.03.762">
    <property type="protein sequence ID" value="cds.evm.model.03.762"/>
    <property type="gene ID" value="evm.TU.03.762"/>
</dbReference>
<dbReference type="Proteomes" id="UP000596661">
    <property type="component" value="Chromosome 3"/>
</dbReference>
<dbReference type="EnsemblPlants" id="evm.model.03.762">
    <property type="protein sequence ID" value="cds.evm.model.03.762"/>
    <property type="gene ID" value="evm.TU.03.762"/>
</dbReference>
<sequence>MEKNNPQMQNLVKHAGQCTTQENDTELTGTSPTLELEPDFELNEEITRTGVLASFFEGKGVPRNRLKDILSGIWKLKGNWRIRTRRKGVWRILFDHEEDNVNIMENRTWIINGKLLIIHEWPEDGEWYNVDMSKAVFGSKIQDCRHLT</sequence>
<dbReference type="AlphaFoldDB" id="A0A803PAB2"/>
<keyword evidence="3" id="KW-1185">Reference proteome</keyword>
<dbReference type="Pfam" id="PF14111">
    <property type="entry name" value="DUF4283"/>
    <property type="match status" value="1"/>
</dbReference>
<dbReference type="InterPro" id="IPR025558">
    <property type="entry name" value="DUF4283"/>
</dbReference>
<evidence type="ECO:0000259" key="1">
    <source>
        <dbReference type="Pfam" id="PF14111"/>
    </source>
</evidence>
<organism evidence="2 3">
    <name type="scientific">Cannabis sativa</name>
    <name type="common">Hemp</name>
    <name type="synonym">Marijuana</name>
    <dbReference type="NCBI Taxonomy" id="3483"/>
    <lineage>
        <taxon>Eukaryota</taxon>
        <taxon>Viridiplantae</taxon>
        <taxon>Streptophyta</taxon>
        <taxon>Embryophyta</taxon>
        <taxon>Tracheophyta</taxon>
        <taxon>Spermatophyta</taxon>
        <taxon>Magnoliopsida</taxon>
        <taxon>eudicotyledons</taxon>
        <taxon>Gunneridae</taxon>
        <taxon>Pentapetalae</taxon>
        <taxon>rosids</taxon>
        <taxon>fabids</taxon>
        <taxon>Rosales</taxon>
        <taxon>Cannabaceae</taxon>
        <taxon>Cannabis</taxon>
    </lineage>
</organism>
<accession>A0A803PAB2</accession>
<dbReference type="OMA" id="RTWIING"/>
<name>A0A803PAB2_CANSA</name>
<proteinExistence type="predicted"/>
<evidence type="ECO:0000313" key="2">
    <source>
        <dbReference type="EnsemblPlants" id="cds.evm.model.03.762"/>
    </source>
</evidence>
<protein>
    <recommendedName>
        <fullName evidence="1">DUF4283 domain-containing protein</fullName>
    </recommendedName>
</protein>
<reference evidence="2" key="2">
    <citation type="submission" date="2021-03" db="UniProtKB">
        <authorList>
            <consortium name="EnsemblPlants"/>
        </authorList>
    </citation>
    <scope>IDENTIFICATION</scope>
</reference>
<dbReference type="EMBL" id="UZAU01000266">
    <property type="status" value="NOT_ANNOTATED_CDS"/>
    <property type="molecule type" value="Genomic_DNA"/>
</dbReference>
<feature type="domain" description="DUF4283" evidence="1">
    <location>
        <begin position="55"/>
        <end position="124"/>
    </location>
</feature>
<reference evidence="2" key="1">
    <citation type="submission" date="2018-11" db="EMBL/GenBank/DDBJ databases">
        <authorList>
            <person name="Grassa J C."/>
        </authorList>
    </citation>
    <scope>NUCLEOTIDE SEQUENCE [LARGE SCALE GENOMIC DNA]</scope>
</reference>
<evidence type="ECO:0000313" key="3">
    <source>
        <dbReference type="Proteomes" id="UP000596661"/>
    </source>
</evidence>